<protein>
    <submittedName>
        <fullName evidence="2">Uncharacterized protein</fullName>
    </submittedName>
</protein>
<feature type="region of interest" description="Disordered" evidence="1">
    <location>
        <begin position="52"/>
        <end position="83"/>
    </location>
</feature>
<evidence type="ECO:0000256" key="1">
    <source>
        <dbReference type="SAM" id="MobiDB-lite"/>
    </source>
</evidence>
<reference evidence="2" key="1">
    <citation type="submission" date="2021-01" db="EMBL/GenBank/DDBJ databases">
        <authorList>
            <person name="Corre E."/>
            <person name="Pelletier E."/>
            <person name="Niang G."/>
            <person name="Scheremetjew M."/>
            <person name="Finn R."/>
            <person name="Kale V."/>
            <person name="Holt S."/>
            <person name="Cochrane G."/>
            <person name="Meng A."/>
            <person name="Brown T."/>
            <person name="Cohen L."/>
        </authorList>
    </citation>
    <scope>NUCLEOTIDE SEQUENCE</scope>
    <source>
        <strain evidence="2">CCMP2058</strain>
    </source>
</reference>
<name>A0A7S0DGA7_9EUKA</name>
<organism evidence="2">
    <name type="scientific">Amorphochlora amoebiformis</name>
    <dbReference type="NCBI Taxonomy" id="1561963"/>
    <lineage>
        <taxon>Eukaryota</taxon>
        <taxon>Sar</taxon>
        <taxon>Rhizaria</taxon>
        <taxon>Cercozoa</taxon>
        <taxon>Chlorarachniophyceae</taxon>
        <taxon>Amorphochlora</taxon>
    </lineage>
</organism>
<gene>
    <name evidence="2" type="ORF">LAMO00422_LOCUS12992</name>
</gene>
<evidence type="ECO:0000313" key="2">
    <source>
        <dbReference type="EMBL" id="CAD8454051.1"/>
    </source>
</evidence>
<dbReference type="EMBL" id="HBEM01019012">
    <property type="protein sequence ID" value="CAD8454051.1"/>
    <property type="molecule type" value="Transcribed_RNA"/>
</dbReference>
<proteinExistence type="predicted"/>
<dbReference type="AlphaFoldDB" id="A0A7S0DGA7"/>
<sequence>MGELIIICNIRKCGLWMCCSVMDPNRRPQTSWDAEVRNVQFSAEVMTFAASLGNHDKDELKGGMQGEDEEGTEAPESNESNTQTSILIQSAQPLGIGFDFDSKCPPTRMARTVEMPSLIS</sequence>
<accession>A0A7S0DGA7</accession>